<dbReference type="SUPFAM" id="SSF54160">
    <property type="entry name" value="Chromo domain-like"/>
    <property type="match status" value="1"/>
</dbReference>
<feature type="compositionally biased region" description="Polar residues" evidence="2">
    <location>
        <begin position="1344"/>
        <end position="1359"/>
    </location>
</feature>
<feature type="compositionally biased region" description="Basic and acidic residues" evidence="2">
    <location>
        <begin position="552"/>
        <end position="562"/>
    </location>
</feature>
<dbReference type="STRING" id="857340.A0A086TE35"/>
<feature type="compositionally biased region" description="Polar residues" evidence="2">
    <location>
        <begin position="601"/>
        <end position="611"/>
    </location>
</feature>
<dbReference type="EMBL" id="JPKY01000008">
    <property type="protein sequence ID" value="KFH47617.1"/>
    <property type="molecule type" value="Genomic_DNA"/>
</dbReference>
<feature type="compositionally biased region" description="Low complexity" evidence="2">
    <location>
        <begin position="1299"/>
        <end position="1308"/>
    </location>
</feature>
<dbReference type="OrthoDB" id="3647690at2759"/>
<name>A0A086TE35_HAPC1</name>
<comment type="caution">
    <text evidence="3">The sequence shown here is derived from an EMBL/GenBank/DDBJ whole genome shotgun (WGS) entry which is preliminary data.</text>
</comment>
<feature type="compositionally biased region" description="Polar residues" evidence="2">
    <location>
        <begin position="464"/>
        <end position="477"/>
    </location>
</feature>
<feature type="compositionally biased region" description="Polar residues" evidence="2">
    <location>
        <begin position="669"/>
        <end position="684"/>
    </location>
</feature>
<feature type="compositionally biased region" description="Gly residues" evidence="2">
    <location>
        <begin position="1328"/>
        <end position="1337"/>
    </location>
</feature>
<sequence>MPRRRRRFTKKRKPRKPAADGGEWFSIRGILDERTASRGKIQYLVDWDDNQVTGQPYPPSWVPASDVLDDAIEEWNNSKQSPPAEDEPTQAVSDDSEPPRPAHRPRIKIITRKRPRAEEAVEEAQEEEDEVEDEVPSPKRARLETPSPSLEPDQSNASSVCLESEYDDPPIPHPAQSGFVVEIRKDPELDISDYLSVHGSQGTSAQKPYQPVSELESQDQRIAIPSSHSQGTIPDSQDPSSLESQRRKTQNSPASNPAAIPDSQDLGPRETSPAKDSNHPHASGSESQDVPGSSSYCEEVVPRSTGVEGEIPSRQPDLYRSVGSQILSANNTSDQGTVPEQDGEALFGQPNIAEEEAEPEPVYLTQPHVDHDRQVTQTSSSDITQEQREASSSAEPCVESQPAHSLGETEDPSPGTPQAAQVLHRPHERSQHQFTASHNTNTEAPPASTFGCDNNGLPPHSRCASGSSQKSHQSATDFFQRGFRALSRGKDPPQYEMFREEESRPAEQGESAVDRIRGLWDAAPTSTEEPAPSTEGHSSAADELAALSALESHSHRPLEPERTSPVPFFSQPPLHTGPWVPEATGEQGFGGNSAAGDRPHQSTAESVQALVNQAYSVPGGVPSEGLMPPPDFNLEQGTVSPADVSKPGEAERRTLPLLLPFSEDASSGRFTVSGNSITMGQVPQTHEESPEPSDEESKPMDYIVTLPFQASIRDLYDTTLLEYKSDAMKFGEVFTNEIYEPPEDSLVRRIDELFNRLQNLCDYPEDIVGTAVEHLPTEEKVKYSSGANGKFNFLYEFLQEINTDTNVLIVVPYSNLLRPLVELVDALKLDCTCDALGRTAKGELQGSAVRVTLALPHAADLSGFDVVVGYHGSFNKSAVSASLSSGDFATSGKKTPLVLRLIAAFSIEHIDMELSDTLTGLERKSALLVGISKARSLINDPPRLPEPHEVAKLFADHLNGEIEAPVWEPEPLPDRVLDVYFSQHTASQMPPATTADAENGRKRKLTEDEDEDGDVDAETKRMRRFSRTVPVPEVTAPPLSTAVRGLLNSAGFRDCKSDESRVSVPLSVLEALAAKMAEAERAAQANNLDAEYKGLIKDLSTRVKEFEATYDDMYEKYRNAVQDRTQFENQAHKAEAALQAKVDEMRRAEEKSATKIEELEARIARLTDDAATGSSLGATDKLLQEEKEKTRVLELRLENSRGEKDYVMEQYRNANSAISAMRAEFDQLKKTNEDLMQRGSDNLLKIHKIQNDNTIRAHVRKIKDLEIRLREGQIELDRVREELRQLKSGRRETRQVSVPRSPRPGLMSPRPPPRGGGSASRGASPGPVMGGFDGASTGGVPAVQFTNAQTGNGRWNPLS</sequence>
<feature type="region of interest" description="Disordered" evidence="2">
    <location>
        <begin position="1287"/>
        <end position="1359"/>
    </location>
</feature>
<dbReference type="InterPro" id="IPR038609">
    <property type="entry name" value="HDA1_su2/3_sf"/>
</dbReference>
<evidence type="ECO:0000313" key="4">
    <source>
        <dbReference type="Proteomes" id="UP000029964"/>
    </source>
</evidence>
<gene>
    <name evidence="3" type="ORF">ACRE_015790</name>
</gene>
<dbReference type="HOGENOM" id="CLU_004717_0_0_1"/>
<feature type="compositionally biased region" description="Polar residues" evidence="2">
    <location>
        <begin position="146"/>
        <end position="161"/>
    </location>
</feature>
<dbReference type="Proteomes" id="UP000029964">
    <property type="component" value="Unassembled WGS sequence"/>
</dbReference>
<feature type="compositionally biased region" description="Basic and acidic residues" evidence="2">
    <location>
        <begin position="685"/>
        <end position="698"/>
    </location>
</feature>
<organism evidence="3 4">
    <name type="scientific">Hapsidospora chrysogenum (strain ATCC 11550 / CBS 779.69 / DSM 880 / IAM 14645 / JCM 23072 / IMI 49137)</name>
    <name type="common">Acremonium chrysogenum</name>
    <dbReference type="NCBI Taxonomy" id="857340"/>
    <lineage>
        <taxon>Eukaryota</taxon>
        <taxon>Fungi</taxon>
        <taxon>Dikarya</taxon>
        <taxon>Ascomycota</taxon>
        <taxon>Pezizomycotina</taxon>
        <taxon>Sordariomycetes</taxon>
        <taxon>Hypocreomycetidae</taxon>
        <taxon>Hypocreales</taxon>
        <taxon>Bionectriaceae</taxon>
        <taxon>Hapsidospora</taxon>
    </lineage>
</organism>
<dbReference type="InterPro" id="IPR016197">
    <property type="entry name" value="Chromo-like_dom_sf"/>
</dbReference>
<feature type="region of interest" description="Disordered" evidence="2">
    <location>
        <begin position="985"/>
        <end position="1016"/>
    </location>
</feature>
<feature type="region of interest" description="Disordered" evidence="2">
    <location>
        <begin position="1"/>
        <end position="22"/>
    </location>
</feature>
<feature type="compositionally biased region" description="Polar residues" evidence="2">
    <location>
        <begin position="284"/>
        <end position="296"/>
    </location>
</feature>
<evidence type="ECO:0000256" key="1">
    <source>
        <dbReference type="ARBA" id="ARBA00011353"/>
    </source>
</evidence>
<evidence type="ECO:0008006" key="5">
    <source>
        <dbReference type="Google" id="ProtNLM"/>
    </source>
</evidence>
<feature type="compositionally biased region" description="Low complexity" evidence="2">
    <location>
        <begin position="537"/>
        <end position="551"/>
    </location>
</feature>
<feature type="compositionally biased region" description="Polar residues" evidence="2">
    <location>
        <begin position="375"/>
        <end position="394"/>
    </location>
</feature>
<comment type="subunit">
    <text evidence="1">Component of the NuA4 histone acetyltransferase complex.</text>
</comment>
<evidence type="ECO:0000256" key="2">
    <source>
        <dbReference type="SAM" id="MobiDB-lite"/>
    </source>
</evidence>
<feature type="region of interest" description="Disordered" evidence="2">
    <location>
        <begin position="669"/>
        <end position="698"/>
    </location>
</feature>
<reference evidence="4" key="1">
    <citation type="journal article" date="2014" name="Genome Announc.">
        <title>Genome sequence and annotation of Acremonium chrysogenum, producer of the beta-lactam antibiotic cephalosporin C.</title>
        <authorList>
            <person name="Terfehr D."/>
            <person name="Dahlmann T.A."/>
            <person name="Specht T."/>
            <person name="Zadra I."/>
            <person name="Kuernsteiner H."/>
            <person name="Kueck U."/>
        </authorList>
    </citation>
    <scope>NUCLEOTIDE SEQUENCE [LARGE SCALE GENOMIC DNA]</scope>
    <source>
        <strain evidence="4">ATCC 11550 / CBS 779.69 / DSM 880 / IAM 14645 / JCM 23072 / IMI 49137</strain>
    </source>
</reference>
<feature type="compositionally biased region" description="Polar residues" evidence="2">
    <location>
        <begin position="322"/>
        <end position="338"/>
    </location>
</feature>
<feature type="region of interest" description="Disordered" evidence="2">
    <location>
        <begin position="50"/>
        <end position="611"/>
    </location>
</feature>
<evidence type="ECO:0000313" key="3">
    <source>
        <dbReference type="EMBL" id="KFH47617.1"/>
    </source>
</evidence>
<keyword evidence="4" id="KW-1185">Reference proteome</keyword>
<feature type="compositionally biased region" description="Basic residues" evidence="2">
    <location>
        <begin position="101"/>
        <end position="115"/>
    </location>
</feature>
<protein>
    <recommendedName>
        <fullName evidence="5">Chromo domain-containing protein</fullName>
    </recommendedName>
</protein>
<dbReference type="Gene3D" id="2.40.50.40">
    <property type="match status" value="1"/>
</dbReference>
<feature type="compositionally biased region" description="Polar residues" evidence="2">
    <location>
        <begin position="226"/>
        <end position="243"/>
    </location>
</feature>
<feature type="compositionally biased region" description="Basic and acidic residues" evidence="2">
    <location>
        <begin position="488"/>
        <end position="518"/>
    </location>
</feature>
<dbReference type="Gene3D" id="3.40.50.12360">
    <property type="match status" value="1"/>
</dbReference>
<feature type="compositionally biased region" description="Polar residues" evidence="2">
    <location>
        <begin position="198"/>
        <end position="207"/>
    </location>
</feature>
<feature type="compositionally biased region" description="Polar residues" evidence="2">
    <location>
        <begin position="432"/>
        <end position="443"/>
    </location>
</feature>
<feature type="compositionally biased region" description="Acidic residues" evidence="2">
    <location>
        <begin position="120"/>
        <end position="135"/>
    </location>
</feature>
<feature type="compositionally biased region" description="Basic residues" evidence="2">
    <location>
        <begin position="1"/>
        <end position="16"/>
    </location>
</feature>
<proteinExistence type="predicted"/>
<feature type="compositionally biased region" description="Acidic residues" evidence="2">
    <location>
        <begin position="1007"/>
        <end position="1016"/>
    </location>
</feature>
<accession>A0A086TE35</accession>